<evidence type="ECO:0000313" key="2">
    <source>
        <dbReference type="EMBL" id="ADM53815.1"/>
    </source>
</evidence>
<dbReference type="InterPro" id="IPR020226">
    <property type="entry name" value="Avian_adenovirus_Orf17"/>
</dbReference>
<keyword evidence="3" id="KW-1185">Reference proteome</keyword>
<feature type="compositionally biased region" description="Basic residues" evidence="1">
    <location>
        <begin position="174"/>
        <end position="185"/>
    </location>
</feature>
<dbReference type="OrthoDB" id="11570at10239"/>
<name>E0YC82_9ADEN</name>
<evidence type="ECO:0000313" key="3">
    <source>
        <dbReference type="Proteomes" id="UP000110521"/>
    </source>
</evidence>
<accession>E0YC82</accession>
<dbReference type="KEGG" id="vg:9797276"/>
<evidence type="ECO:0000256" key="1">
    <source>
        <dbReference type="SAM" id="MobiDB-lite"/>
    </source>
</evidence>
<sequence length="199" mass="23226">MPLFVGFGVSAPSEVKHPGFFWKIVREVKALWRPIFESTNEGVGYPMGYMFRLENCPYCSEHLTLLIYLTVFEFRGPFLKDCARKVKGYFRRLFHGGNYPSGIWFRLYRNNWCADGQRVARFVVSSDALLSMDPECLFTTGLRYSDCAYEDEVLYERTMTPCVYVAPPKLTKSERRRQKGKRPKFVSRGVGPEFRRHSI</sequence>
<protein>
    <submittedName>
        <fullName evidence="2">ORF17</fullName>
    </submittedName>
</protein>
<feature type="region of interest" description="Disordered" evidence="1">
    <location>
        <begin position="173"/>
        <end position="199"/>
    </location>
</feature>
<dbReference type="EMBL" id="GU936707">
    <property type="protein sequence ID" value="ADM53815.1"/>
    <property type="molecule type" value="Genomic_DNA"/>
</dbReference>
<dbReference type="RefSeq" id="YP_003933603.1">
    <property type="nucleotide sequence ID" value="NC_014564.2"/>
</dbReference>
<dbReference type="Proteomes" id="UP000110521">
    <property type="component" value="Segment"/>
</dbReference>
<reference evidence="2 3" key="1">
    <citation type="journal article" date="2010" name="Virus Res.">
        <title>The first complete genome sequence of a non-chicken aviadenovirus, proposed to be turkey adenovirus 1.</title>
        <authorList>
            <person name="Kajan G.L."/>
            <person name="Stefancsik R."/>
            <person name="Ursu K."/>
            <person name="Palya V."/>
            <person name="Benko M."/>
        </authorList>
    </citation>
    <scope>NUCLEOTIDE SEQUENCE [LARGE SCALE GENOMIC DNA]</scope>
    <source>
        <strain evidence="2 3">D90/2</strain>
    </source>
</reference>
<dbReference type="GeneID" id="9797276"/>
<dbReference type="Pfam" id="PF17611">
    <property type="entry name" value="DUF5506"/>
    <property type="match status" value="1"/>
</dbReference>
<organism evidence="2 3">
    <name type="scientific">Turkey adenovirus 1</name>
    <dbReference type="NCBI Taxonomy" id="878329"/>
    <lineage>
        <taxon>Viruses</taxon>
        <taxon>Varidnaviria</taxon>
        <taxon>Bamfordvirae</taxon>
        <taxon>Preplasmiviricota</taxon>
        <taxon>Polisuviricotina</taxon>
        <taxon>Pharingeaviricetes</taxon>
        <taxon>Rowavirales</taxon>
        <taxon>Adenoviridae</taxon>
        <taxon>Aviadenovirus</taxon>
        <taxon>Aviadenovirus gallopavoprimum</taxon>
        <taxon>Turkey aviadenovirus B</taxon>
    </lineage>
</organism>
<proteinExistence type="predicted"/>